<keyword evidence="4" id="KW-1185">Reference proteome</keyword>
<dbReference type="InterPro" id="IPR029069">
    <property type="entry name" value="HotDog_dom_sf"/>
</dbReference>
<gene>
    <name evidence="3" type="ORF">LPB140_03880</name>
</gene>
<dbReference type="CDD" id="cd03443">
    <property type="entry name" value="PaaI_thioesterase"/>
    <property type="match status" value="1"/>
</dbReference>
<feature type="region of interest" description="Disordered" evidence="1">
    <location>
        <begin position="1"/>
        <end position="20"/>
    </location>
</feature>
<dbReference type="GO" id="GO:0016790">
    <property type="term" value="F:thiolester hydrolase activity"/>
    <property type="evidence" value="ECO:0007669"/>
    <property type="project" value="UniProtKB-ARBA"/>
</dbReference>
<dbReference type="EMBL" id="CP018154">
    <property type="protein sequence ID" value="APG63551.1"/>
    <property type="molecule type" value="Genomic_DNA"/>
</dbReference>
<accession>A0A1L3JEH4</accession>
<proteinExistence type="predicted"/>
<reference evidence="3 4" key="1">
    <citation type="submission" date="2016-11" db="EMBL/GenBank/DDBJ databases">
        <title>Sphingorhabdus sp. LPB0140, isolated from marine environment.</title>
        <authorList>
            <person name="Kim E."/>
            <person name="Yi H."/>
        </authorList>
    </citation>
    <scope>NUCLEOTIDE SEQUENCE [LARGE SCALE GENOMIC DNA]</scope>
    <source>
        <strain evidence="3 4">LPB0140</strain>
    </source>
</reference>
<dbReference type="SUPFAM" id="SSF54637">
    <property type="entry name" value="Thioesterase/thiol ester dehydrase-isomerase"/>
    <property type="match status" value="1"/>
</dbReference>
<dbReference type="AlphaFoldDB" id="A0A1L3JEH4"/>
<feature type="compositionally biased region" description="Polar residues" evidence="1">
    <location>
        <begin position="1"/>
        <end position="15"/>
    </location>
</feature>
<dbReference type="Gene3D" id="3.10.129.10">
    <property type="entry name" value="Hotdog Thioesterase"/>
    <property type="match status" value="1"/>
</dbReference>
<organism evidence="3 4">
    <name type="scientific">Sphingorhabdus lutea</name>
    <dbReference type="NCBI Taxonomy" id="1913578"/>
    <lineage>
        <taxon>Bacteria</taxon>
        <taxon>Pseudomonadati</taxon>
        <taxon>Pseudomonadota</taxon>
        <taxon>Alphaproteobacteria</taxon>
        <taxon>Sphingomonadales</taxon>
        <taxon>Sphingomonadaceae</taxon>
        <taxon>Sphingorhabdus</taxon>
    </lineage>
</organism>
<evidence type="ECO:0000259" key="2">
    <source>
        <dbReference type="Pfam" id="PF03061"/>
    </source>
</evidence>
<feature type="domain" description="Thioesterase" evidence="2">
    <location>
        <begin position="65"/>
        <end position="138"/>
    </location>
</feature>
<evidence type="ECO:0000313" key="3">
    <source>
        <dbReference type="EMBL" id="APG63551.1"/>
    </source>
</evidence>
<dbReference type="KEGG" id="sphl:LPB140_03880"/>
<dbReference type="STRING" id="1913578.LPB140_03880"/>
<sequence>MSDRTNTGQPSNKQPTKFDPKSVHKFLGKIGHGGFLDMGFEGHGDDWVELSLNWREDLVADAKNGVLASSVVISLMDNACSIAIWNKVQEFRPQVTMDLRVDYLRPSPKGAKIFGRGICYHVTRRIGFVRGVAHNGDIDSPLAHVSGTFIRLPGGF</sequence>
<dbReference type="Proteomes" id="UP000242561">
    <property type="component" value="Chromosome"/>
</dbReference>
<evidence type="ECO:0000256" key="1">
    <source>
        <dbReference type="SAM" id="MobiDB-lite"/>
    </source>
</evidence>
<protein>
    <recommendedName>
        <fullName evidence="2">Thioesterase domain-containing protein</fullName>
    </recommendedName>
</protein>
<name>A0A1L3JEH4_9SPHN</name>
<evidence type="ECO:0000313" key="4">
    <source>
        <dbReference type="Proteomes" id="UP000242561"/>
    </source>
</evidence>
<dbReference type="InterPro" id="IPR006683">
    <property type="entry name" value="Thioestr_dom"/>
</dbReference>
<dbReference type="Pfam" id="PF03061">
    <property type="entry name" value="4HBT"/>
    <property type="match status" value="1"/>
</dbReference>